<reference evidence="1" key="1">
    <citation type="submission" date="2023-09" db="EMBL/GenBank/DDBJ databases">
        <title>Vallitalea sediminicola and Vallitalea maricola sp. nov., anaerobic bacteria isolated from marine sediment.</title>
        <authorList>
            <person name="Hirano S."/>
            <person name="Maeda A."/>
            <person name="Terahara T."/>
            <person name="Mori K."/>
            <person name="Hamada M."/>
            <person name="Matsumoto R."/>
            <person name="Kobayashi T."/>
        </authorList>
    </citation>
    <scope>NUCLEOTIDE SEQUENCE</scope>
    <source>
        <strain evidence="1">AN17-2</strain>
    </source>
</reference>
<evidence type="ECO:0000313" key="1">
    <source>
        <dbReference type="EMBL" id="GMQ61968.1"/>
    </source>
</evidence>
<keyword evidence="2" id="KW-1185">Reference proteome</keyword>
<comment type="caution">
    <text evidence="1">The sequence shown here is derived from an EMBL/GenBank/DDBJ whole genome shotgun (WGS) entry which is preliminary data.</text>
</comment>
<accession>A0ACB5UHD3</accession>
<proteinExistence type="predicted"/>
<dbReference type="EMBL" id="BTPU01000018">
    <property type="protein sequence ID" value="GMQ61968.1"/>
    <property type="molecule type" value="Genomic_DNA"/>
</dbReference>
<sequence length="75" mass="9366">MDIPDEPEWRKTFLIQLAWADMITDEELVQLLVKYEEKIRNTLLMEKEKKRRESYIPNRSSREKFLWEKIYENIF</sequence>
<organism evidence="1 2">
    <name type="scientific">Vallitalea maricola</name>
    <dbReference type="NCBI Taxonomy" id="3074433"/>
    <lineage>
        <taxon>Bacteria</taxon>
        <taxon>Bacillati</taxon>
        <taxon>Bacillota</taxon>
        <taxon>Clostridia</taxon>
        <taxon>Lachnospirales</taxon>
        <taxon>Vallitaleaceae</taxon>
        <taxon>Vallitalea</taxon>
    </lineage>
</organism>
<name>A0ACB5UHD3_9FIRM</name>
<evidence type="ECO:0000313" key="2">
    <source>
        <dbReference type="Proteomes" id="UP001374599"/>
    </source>
</evidence>
<dbReference type="Proteomes" id="UP001374599">
    <property type="component" value="Unassembled WGS sequence"/>
</dbReference>
<protein>
    <submittedName>
        <fullName evidence="1">Uncharacterized protein</fullName>
    </submittedName>
</protein>
<gene>
    <name evidence="1" type="ORF">AN2V17_11980</name>
</gene>